<evidence type="ECO:0000313" key="6">
    <source>
        <dbReference type="EMBL" id="SVA68638.1"/>
    </source>
</evidence>
<dbReference type="Pfam" id="PF04085">
    <property type="entry name" value="MreC"/>
    <property type="match status" value="1"/>
</dbReference>
<evidence type="ECO:0000259" key="5">
    <source>
        <dbReference type="Pfam" id="PF04085"/>
    </source>
</evidence>
<gene>
    <name evidence="6" type="ORF">METZ01_LOCUS121492</name>
</gene>
<proteinExistence type="inferred from homology"/>
<dbReference type="AlphaFoldDB" id="A0A381XV86"/>
<evidence type="ECO:0000256" key="3">
    <source>
        <dbReference type="ARBA" id="ARBA00022960"/>
    </source>
</evidence>
<dbReference type="PIRSF" id="PIRSF038471">
    <property type="entry name" value="MreC"/>
    <property type="match status" value="1"/>
</dbReference>
<comment type="similarity">
    <text evidence="1">Belongs to the MreC family.</text>
</comment>
<protein>
    <recommendedName>
        <fullName evidence="2">Cell shape-determining protein MreC</fullName>
    </recommendedName>
    <alternativeName>
        <fullName evidence="4">Cell shape protein MreC</fullName>
    </alternativeName>
</protein>
<sequence length="247" mass="26862">VLISLQANTASGARVFEGVTLGVFSEVQRGVMSSVDAVVGFWDGYVGLRSVQSENDALRSDLAELQFRYQRERALARRARSLEELLEFRRDFEIVTVSARVIAGDATPYFRTVTIDRGTGSGVHRDSAVVSPEGVVGRVVGDPGPRASKVQLLVDRSAAAGALIERTRVAGLVMGDVDEGLLRMEYVSNLEDVRLGDVVITSGGDGVYPKGFVLGDVELVEREVGLHQVIYVRPRVEFNDLENVLVI</sequence>
<dbReference type="NCBIfam" id="TIGR00219">
    <property type="entry name" value="mreC"/>
    <property type="match status" value="1"/>
</dbReference>
<dbReference type="Gene3D" id="2.40.10.340">
    <property type="entry name" value="Rod shape-determining protein MreC, domain 1"/>
    <property type="match status" value="1"/>
</dbReference>
<dbReference type="InterPro" id="IPR042177">
    <property type="entry name" value="Cell/Rod_1"/>
</dbReference>
<keyword evidence="3" id="KW-0133">Cell shape</keyword>
<evidence type="ECO:0000256" key="1">
    <source>
        <dbReference type="ARBA" id="ARBA00009369"/>
    </source>
</evidence>
<feature type="non-terminal residue" evidence="6">
    <location>
        <position position="1"/>
    </location>
</feature>
<name>A0A381XV86_9ZZZZ</name>
<evidence type="ECO:0000256" key="2">
    <source>
        <dbReference type="ARBA" id="ARBA00013855"/>
    </source>
</evidence>
<dbReference type="Gene3D" id="2.40.10.350">
    <property type="entry name" value="Rod shape-determining protein MreC, domain 2"/>
    <property type="match status" value="1"/>
</dbReference>
<dbReference type="InterPro" id="IPR007221">
    <property type="entry name" value="MreC"/>
</dbReference>
<reference evidence="6" key="1">
    <citation type="submission" date="2018-05" db="EMBL/GenBank/DDBJ databases">
        <authorList>
            <person name="Lanie J.A."/>
            <person name="Ng W.-L."/>
            <person name="Kazmierczak K.M."/>
            <person name="Andrzejewski T.M."/>
            <person name="Davidsen T.M."/>
            <person name="Wayne K.J."/>
            <person name="Tettelin H."/>
            <person name="Glass J.I."/>
            <person name="Rusch D."/>
            <person name="Podicherti R."/>
            <person name="Tsui H.-C.T."/>
            <person name="Winkler M.E."/>
        </authorList>
    </citation>
    <scope>NUCLEOTIDE SEQUENCE</scope>
</reference>
<accession>A0A381XV86</accession>
<dbReference type="InterPro" id="IPR055342">
    <property type="entry name" value="MreC_beta-barrel_core"/>
</dbReference>
<evidence type="ECO:0000256" key="4">
    <source>
        <dbReference type="ARBA" id="ARBA00032089"/>
    </source>
</evidence>
<dbReference type="GO" id="GO:0005886">
    <property type="term" value="C:plasma membrane"/>
    <property type="evidence" value="ECO:0007669"/>
    <property type="project" value="TreeGrafter"/>
</dbReference>
<organism evidence="6">
    <name type="scientific">marine metagenome</name>
    <dbReference type="NCBI Taxonomy" id="408172"/>
    <lineage>
        <taxon>unclassified sequences</taxon>
        <taxon>metagenomes</taxon>
        <taxon>ecological metagenomes</taxon>
    </lineage>
</organism>
<dbReference type="GO" id="GO:0008360">
    <property type="term" value="P:regulation of cell shape"/>
    <property type="evidence" value="ECO:0007669"/>
    <property type="project" value="UniProtKB-KW"/>
</dbReference>
<feature type="domain" description="Rod shape-determining protein MreC beta-barrel core" evidence="5">
    <location>
        <begin position="101"/>
        <end position="247"/>
    </location>
</feature>
<dbReference type="EMBL" id="UINC01016496">
    <property type="protein sequence ID" value="SVA68638.1"/>
    <property type="molecule type" value="Genomic_DNA"/>
</dbReference>
<dbReference type="InterPro" id="IPR042175">
    <property type="entry name" value="Cell/Rod_MreC_2"/>
</dbReference>
<feature type="non-terminal residue" evidence="6">
    <location>
        <position position="247"/>
    </location>
</feature>
<dbReference type="PANTHER" id="PTHR34138:SF1">
    <property type="entry name" value="CELL SHAPE-DETERMINING PROTEIN MREC"/>
    <property type="match status" value="1"/>
</dbReference>
<dbReference type="PANTHER" id="PTHR34138">
    <property type="entry name" value="CELL SHAPE-DETERMINING PROTEIN MREC"/>
    <property type="match status" value="1"/>
</dbReference>